<dbReference type="Proteomes" id="UP001445335">
    <property type="component" value="Unassembled WGS sequence"/>
</dbReference>
<organism evidence="2 3">
    <name type="scientific">Elliptochloris bilobata</name>
    <dbReference type="NCBI Taxonomy" id="381761"/>
    <lineage>
        <taxon>Eukaryota</taxon>
        <taxon>Viridiplantae</taxon>
        <taxon>Chlorophyta</taxon>
        <taxon>core chlorophytes</taxon>
        <taxon>Trebouxiophyceae</taxon>
        <taxon>Trebouxiophyceae incertae sedis</taxon>
        <taxon>Elliptochloris clade</taxon>
        <taxon>Elliptochloris</taxon>
    </lineage>
</organism>
<evidence type="ECO:0000256" key="1">
    <source>
        <dbReference type="SAM" id="MobiDB-lite"/>
    </source>
</evidence>
<feature type="compositionally biased region" description="Pro residues" evidence="1">
    <location>
        <begin position="116"/>
        <end position="127"/>
    </location>
</feature>
<evidence type="ECO:0000313" key="3">
    <source>
        <dbReference type="Proteomes" id="UP001445335"/>
    </source>
</evidence>
<proteinExistence type="predicted"/>
<feature type="region of interest" description="Disordered" evidence="1">
    <location>
        <begin position="183"/>
        <end position="265"/>
    </location>
</feature>
<name>A0AAW1S2P7_9CHLO</name>
<keyword evidence="3" id="KW-1185">Reference proteome</keyword>
<gene>
    <name evidence="2" type="ORF">WJX81_008383</name>
</gene>
<accession>A0AAW1S2P7</accession>
<dbReference type="AlphaFoldDB" id="A0AAW1S2P7"/>
<protein>
    <submittedName>
        <fullName evidence="2">Uncharacterized protein</fullName>
    </submittedName>
</protein>
<comment type="caution">
    <text evidence="2">The sequence shown here is derived from an EMBL/GenBank/DDBJ whole genome shotgun (WGS) entry which is preliminary data.</text>
</comment>
<dbReference type="EMBL" id="JALJOU010000014">
    <property type="protein sequence ID" value="KAK9839883.1"/>
    <property type="molecule type" value="Genomic_DNA"/>
</dbReference>
<feature type="region of interest" description="Disordered" evidence="1">
    <location>
        <begin position="113"/>
        <end position="132"/>
    </location>
</feature>
<feature type="compositionally biased region" description="Basic residues" evidence="1">
    <location>
        <begin position="230"/>
        <end position="254"/>
    </location>
</feature>
<evidence type="ECO:0000313" key="2">
    <source>
        <dbReference type="EMBL" id="KAK9839883.1"/>
    </source>
</evidence>
<sequence>MSSTVASLQSWVVDTIYWSLVSVYSLTGALVGVAHGSVHGVQALAPRLTSVQGIKKLVSGEKAAHDCALTGSAIGGPKTHLTKENGFSGKPEGLKAHHGTDTPIGYDIKPASVAPATPPPTQPPTPAAPALNPVDLDAAFYTGVSPPLPEAVHPPSYPAPVAAAPVRTHAAPVPIAHNGIAKAPPAVHVPGDGWESASSAQVTPGHETGEDSAPASLGSSPRSEANGEHHVKHPHAHKAKKGIKKLGAKIKKAFNPHGDATTPTA</sequence>
<reference evidence="2 3" key="1">
    <citation type="journal article" date="2024" name="Nat. Commun.">
        <title>Phylogenomics reveals the evolutionary origins of lichenization in chlorophyte algae.</title>
        <authorList>
            <person name="Puginier C."/>
            <person name="Libourel C."/>
            <person name="Otte J."/>
            <person name="Skaloud P."/>
            <person name="Haon M."/>
            <person name="Grisel S."/>
            <person name="Petersen M."/>
            <person name="Berrin J.G."/>
            <person name="Delaux P.M."/>
            <person name="Dal Grande F."/>
            <person name="Keller J."/>
        </authorList>
    </citation>
    <scope>NUCLEOTIDE SEQUENCE [LARGE SCALE GENOMIC DNA]</scope>
    <source>
        <strain evidence="2 3">SAG 245.80</strain>
    </source>
</reference>